<dbReference type="Proteomes" id="UP000037660">
    <property type="component" value="Unassembled WGS sequence"/>
</dbReference>
<name>A0A0K8NUV4_PISS1</name>
<keyword evidence="2" id="KW-0238">DNA-binding</keyword>
<dbReference type="STRING" id="1547922.ISF6_3853"/>
<dbReference type="PANTHER" id="PTHR30146:SF145">
    <property type="entry name" value="RIBOSE OPERON REPRESSOR"/>
    <property type="match status" value="1"/>
</dbReference>
<dbReference type="Gene3D" id="1.10.260.40">
    <property type="entry name" value="lambda repressor-like DNA-binding domains"/>
    <property type="match status" value="1"/>
</dbReference>
<comment type="caution">
    <text evidence="6">The sequence shown here is derived from an EMBL/GenBank/DDBJ whole genome shotgun (WGS) entry which is preliminary data.</text>
</comment>
<dbReference type="GO" id="GO:0000976">
    <property type="term" value="F:transcription cis-regulatory region binding"/>
    <property type="evidence" value="ECO:0007669"/>
    <property type="project" value="TreeGrafter"/>
</dbReference>
<dbReference type="InterPro" id="IPR046335">
    <property type="entry name" value="LacI/GalR-like_sensor"/>
</dbReference>
<feature type="region of interest" description="Disordered" evidence="4">
    <location>
        <begin position="1"/>
        <end position="20"/>
    </location>
</feature>
<dbReference type="OrthoDB" id="5672046at2"/>
<gene>
    <name evidence="6" type="ORF">ISF6_3853</name>
</gene>
<evidence type="ECO:0000313" key="6">
    <source>
        <dbReference type="EMBL" id="GAP34074.1"/>
    </source>
</evidence>
<evidence type="ECO:0000313" key="7">
    <source>
        <dbReference type="Proteomes" id="UP000037660"/>
    </source>
</evidence>
<dbReference type="Gene3D" id="3.40.50.2300">
    <property type="match status" value="2"/>
</dbReference>
<reference evidence="6 7" key="2">
    <citation type="journal article" date="2016" name="Science">
        <title>A bacterium that degrades and assimilates poly(ethylene terephthalate).</title>
        <authorList>
            <person name="Yoshida S."/>
            <person name="Hiraga K."/>
            <person name="Takehana T."/>
            <person name="Taniguchi I."/>
            <person name="Yamaji H."/>
            <person name="Maeda Y."/>
            <person name="Toyohara K."/>
            <person name="Miyamoto K."/>
            <person name="Kimura Y."/>
            <person name="Oda K."/>
        </authorList>
    </citation>
    <scope>NUCLEOTIDE SEQUENCE [LARGE SCALE GENOMIC DNA]</scope>
    <source>
        <strain evidence="7">NBRC 110686 / TISTR 2288 / 201-F6</strain>
    </source>
</reference>
<dbReference type="GO" id="GO:0003700">
    <property type="term" value="F:DNA-binding transcription factor activity"/>
    <property type="evidence" value="ECO:0007669"/>
    <property type="project" value="TreeGrafter"/>
</dbReference>
<feature type="domain" description="HTH lacI-type" evidence="5">
    <location>
        <begin position="13"/>
        <end position="67"/>
    </location>
</feature>
<protein>
    <submittedName>
        <fullName evidence="6">Fructose repressor FruR, LacI family</fullName>
    </submittedName>
</protein>
<evidence type="ECO:0000256" key="3">
    <source>
        <dbReference type="ARBA" id="ARBA00023163"/>
    </source>
</evidence>
<dbReference type="Pfam" id="PF13377">
    <property type="entry name" value="Peripla_BP_3"/>
    <property type="match status" value="1"/>
</dbReference>
<dbReference type="SUPFAM" id="SSF53822">
    <property type="entry name" value="Periplasmic binding protein-like I"/>
    <property type="match status" value="1"/>
</dbReference>
<dbReference type="InterPro" id="IPR000843">
    <property type="entry name" value="HTH_LacI"/>
</dbReference>
<sequence>MPSSVPPSAPERASIKDVAQRAGVSRTTVSRVLSDAEAVRPALRERVQQAMAELGWRPSLAARRLRQRRTSLIGLVVADIRNPFFTAISRAVEDMAYAAGLRLILCNSDEDPAKERTYLELMADERASGVILAPTLEFTQQHAPGPWPFPLVLVDRAPPGSATEAVLLDNVGAAAMLTRHLLDQGCRRIALLAGARSTTGQQRQAGYEAALRDAGLPPHVVALRPDAAAGEAGAARLLAGPAATRPDALLATSGLLLLGAWRAVRAAGLAMPHALALAGFDDNDWTSMTEPAITVLAQPTDDIGRSAAELLLQRLAEPARAPRRVVLQGRLLVRGSSLRSG</sequence>
<dbReference type="CDD" id="cd01392">
    <property type="entry name" value="HTH_LacI"/>
    <property type="match status" value="1"/>
</dbReference>
<evidence type="ECO:0000256" key="1">
    <source>
        <dbReference type="ARBA" id="ARBA00023015"/>
    </source>
</evidence>
<keyword evidence="7" id="KW-1185">Reference proteome</keyword>
<keyword evidence="1" id="KW-0805">Transcription regulation</keyword>
<reference evidence="7" key="1">
    <citation type="submission" date="2015-07" db="EMBL/GenBank/DDBJ databases">
        <title>Discovery of a poly(ethylene terephthalate assimilation.</title>
        <authorList>
            <person name="Yoshida S."/>
            <person name="Hiraga K."/>
            <person name="Takehana T."/>
            <person name="Taniguchi I."/>
            <person name="Yamaji H."/>
            <person name="Maeda Y."/>
            <person name="Toyohara K."/>
            <person name="Miyamoto K."/>
            <person name="Kimura Y."/>
            <person name="Oda K."/>
        </authorList>
    </citation>
    <scope>NUCLEOTIDE SEQUENCE [LARGE SCALE GENOMIC DNA]</scope>
    <source>
        <strain evidence="7">NBRC 110686 / TISTR 2288 / 201-F6</strain>
    </source>
</reference>
<dbReference type="SMART" id="SM00354">
    <property type="entry name" value="HTH_LACI"/>
    <property type="match status" value="1"/>
</dbReference>
<evidence type="ECO:0000259" key="5">
    <source>
        <dbReference type="PROSITE" id="PS50932"/>
    </source>
</evidence>
<dbReference type="PANTHER" id="PTHR30146">
    <property type="entry name" value="LACI-RELATED TRANSCRIPTIONAL REPRESSOR"/>
    <property type="match status" value="1"/>
</dbReference>
<dbReference type="RefSeq" id="WP_054018219.1">
    <property type="nucleotide sequence ID" value="NZ_BBYR01000006.1"/>
</dbReference>
<dbReference type="PRINTS" id="PR00036">
    <property type="entry name" value="HTHLACI"/>
</dbReference>
<organism evidence="6 7">
    <name type="scientific">Piscinibacter sakaiensis</name>
    <name type="common">Ideonella sakaiensis</name>
    <dbReference type="NCBI Taxonomy" id="1547922"/>
    <lineage>
        <taxon>Bacteria</taxon>
        <taxon>Pseudomonadati</taxon>
        <taxon>Pseudomonadota</taxon>
        <taxon>Betaproteobacteria</taxon>
        <taxon>Burkholderiales</taxon>
        <taxon>Sphaerotilaceae</taxon>
        <taxon>Piscinibacter</taxon>
    </lineage>
</organism>
<dbReference type="PROSITE" id="PS00356">
    <property type="entry name" value="HTH_LACI_1"/>
    <property type="match status" value="1"/>
</dbReference>
<dbReference type="EMBL" id="BBYR01000006">
    <property type="protein sequence ID" value="GAP34074.1"/>
    <property type="molecule type" value="Genomic_DNA"/>
</dbReference>
<dbReference type="AlphaFoldDB" id="A0A0K8NUV4"/>
<dbReference type="InterPro" id="IPR028082">
    <property type="entry name" value="Peripla_BP_I"/>
</dbReference>
<dbReference type="InterPro" id="IPR010982">
    <property type="entry name" value="Lambda_DNA-bd_dom_sf"/>
</dbReference>
<dbReference type="Pfam" id="PF00356">
    <property type="entry name" value="LacI"/>
    <property type="match status" value="1"/>
</dbReference>
<accession>A0A0K8NUV4</accession>
<evidence type="ECO:0000256" key="4">
    <source>
        <dbReference type="SAM" id="MobiDB-lite"/>
    </source>
</evidence>
<proteinExistence type="predicted"/>
<evidence type="ECO:0000256" key="2">
    <source>
        <dbReference type="ARBA" id="ARBA00023125"/>
    </source>
</evidence>
<dbReference type="SUPFAM" id="SSF47413">
    <property type="entry name" value="lambda repressor-like DNA-binding domains"/>
    <property type="match status" value="1"/>
</dbReference>
<dbReference type="PROSITE" id="PS50932">
    <property type="entry name" value="HTH_LACI_2"/>
    <property type="match status" value="1"/>
</dbReference>
<keyword evidence="3" id="KW-0804">Transcription</keyword>